<dbReference type="Pfam" id="PF13565">
    <property type="entry name" value="HTH_32"/>
    <property type="match status" value="1"/>
</dbReference>
<protein>
    <recommendedName>
        <fullName evidence="3">Winged helix-turn helix domain-containing protein</fullName>
    </recommendedName>
</protein>
<dbReference type="InterPro" id="IPR009057">
    <property type="entry name" value="Homeodomain-like_sf"/>
</dbReference>
<name>A0A1F5JCX2_9BACT</name>
<gene>
    <name evidence="1" type="ORF">A3C26_00555</name>
</gene>
<proteinExistence type="predicted"/>
<comment type="caution">
    <text evidence="1">The sequence shown here is derived from an EMBL/GenBank/DDBJ whole genome shotgun (WGS) entry which is preliminary data.</text>
</comment>
<sequence>MLSALIRKGIAKARVITRARVLLLASEGRKDREIYRSLLISYSTPHDVRKNYARGGLNRALYDAPRPGQARKLTGKQEAEVIAIACTDAPKGYVRWTLDLLTEEVTNKLGVSIGRTAIWHILLRNNLKPHRKKNVVYSHSNS</sequence>
<reference evidence="1 2" key="1">
    <citation type="journal article" date="2016" name="Nat. Commun.">
        <title>Thousands of microbial genomes shed light on interconnected biogeochemical processes in an aquifer system.</title>
        <authorList>
            <person name="Anantharaman K."/>
            <person name="Brown C.T."/>
            <person name="Hug L.A."/>
            <person name="Sharon I."/>
            <person name="Castelle C.J."/>
            <person name="Probst A.J."/>
            <person name="Thomas B.C."/>
            <person name="Singh A."/>
            <person name="Wilkins M.J."/>
            <person name="Karaoz U."/>
            <person name="Brodie E.L."/>
            <person name="Williams K.H."/>
            <person name="Hubbard S.S."/>
            <person name="Banfield J.F."/>
        </authorList>
    </citation>
    <scope>NUCLEOTIDE SEQUENCE [LARGE SCALE GENOMIC DNA]</scope>
</reference>
<organism evidence="1 2">
    <name type="scientific">Candidatus Daviesbacteria bacterium RIFCSPHIGHO2_02_FULL_39_12</name>
    <dbReference type="NCBI Taxonomy" id="1797770"/>
    <lineage>
        <taxon>Bacteria</taxon>
        <taxon>Candidatus Daviesiibacteriota</taxon>
    </lineage>
</organism>
<dbReference type="SUPFAM" id="SSF46689">
    <property type="entry name" value="Homeodomain-like"/>
    <property type="match status" value="1"/>
</dbReference>
<evidence type="ECO:0008006" key="3">
    <source>
        <dbReference type="Google" id="ProtNLM"/>
    </source>
</evidence>
<dbReference type="AlphaFoldDB" id="A0A1F5JCX2"/>
<evidence type="ECO:0000313" key="2">
    <source>
        <dbReference type="Proteomes" id="UP000177042"/>
    </source>
</evidence>
<evidence type="ECO:0000313" key="1">
    <source>
        <dbReference type="EMBL" id="OGE26484.1"/>
    </source>
</evidence>
<dbReference type="Proteomes" id="UP000177042">
    <property type="component" value="Unassembled WGS sequence"/>
</dbReference>
<dbReference type="EMBL" id="MFCX01000009">
    <property type="protein sequence ID" value="OGE26484.1"/>
    <property type="molecule type" value="Genomic_DNA"/>
</dbReference>
<accession>A0A1F5JCX2</accession>